<dbReference type="PROSITE" id="PS51762">
    <property type="entry name" value="GH16_2"/>
    <property type="match status" value="1"/>
</dbReference>
<evidence type="ECO:0000259" key="6">
    <source>
        <dbReference type="PROSITE" id="PS51762"/>
    </source>
</evidence>
<keyword evidence="1 5" id="KW-0732">Signal</keyword>
<feature type="compositionally biased region" description="Gly residues" evidence="4">
    <location>
        <begin position="322"/>
        <end position="331"/>
    </location>
</feature>
<dbReference type="PANTHER" id="PTHR10963:SF22">
    <property type="entry name" value="GLYCOSIDASE CRH2-RELATED"/>
    <property type="match status" value="1"/>
</dbReference>
<dbReference type="GO" id="GO:0004553">
    <property type="term" value="F:hydrolase activity, hydrolyzing O-glycosyl compounds"/>
    <property type="evidence" value="ECO:0007669"/>
    <property type="project" value="InterPro"/>
</dbReference>
<evidence type="ECO:0000313" key="8">
    <source>
        <dbReference type="Proteomes" id="UP001151518"/>
    </source>
</evidence>
<dbReference type="InterPro" id="IPR000757">
    <property type="entry name" value="Beta-glucanase-like"/>
</dbReference>
<dbReference type="InterPro" id="IPR050546">
    <property type="entry name" value="Glycosyl_Hydrlase_16"/>
</dbReference>
<feature type="chain" id="PRO_5040787783" evidence="5">
    <location>
        <begin position="21"/>
        <end position="346"/>
    </location>
</feature>
<feature type="compositionally biased region" description="Low complexity" evidence="4">
    <location>
        <begin position="295"/>
        <end position="321"/>
    </location>
</feature>
<keyword evidence="3 7" id="KW-0326">Glycosidase</keyword>
<dbReference type="OrthoDB" id="4781at2759"/>
<dbReference type="EMBL" id="JANBTW010000063">
    <property type="protein sequence ID" value="KAJ2673808.1"/>
    <property type="molecule type" value="Genomic_DNA"/>
</dbReference>
<dbReference type="Proteomes" id="UP001151518">
    <property type="component" value="Unassembled WGS sequence"/>
</dbReference>
<proteinExistence type="predicted"/>
<gene>
    <name evidence="7" type="primary">UTR2_5</name>
    <name evidence="7" type="ORF">GGI25_004555</name>
</gene>
<dbReference type="GO" id="GO:0005975">
    <property type="term" value="P:carbohydrate metabolic process"/>
    <property type="evidence" value="ECO:0007669"/>
    <property type="project" value="InterPro"/>
</dbReference>
<dbReference type="InterPro" id="IPR013320">
    <property type="entry name" value="ConA-like_dom_sf"/>
</dbReference>
<name>A0A9W8G068_9FUNG</name>
<accession>A0A9W8G068</accession>
<evidence type="ECO:0000256" key="4">
    <source>
        <dbReference type="SAM" id="MobiDB-lite"/>
    </source>
</evidence>
<organism evidence="7 8">
    <name type="scientific">Coemansia spiralis</name>
    <dbReference type="NCBI Taxonomy" id="417178"/>
    <lineage>
        <taxon>Eukaryota</taxon>
        <taxon>Fungi</taxon>
        <taxon>Fungi incertae sedis</taxon>
        <taxon>Zoopagomycota</taxon>
        <taxon>Kickxellomycotina</taxon>
        <taxon>Kickxellomycetes</taxon>
        <taxon>Kickxellales</taxon>
        <taxon>Kickxellaceae</taxon>
        <taxon>Coemansia</taxon>
    </lineage>
</organism>
<dbReference type="Gene3D" id="2.60.120.200">
    <property type="match status" value="1"/>
</dbReference>
<comment type="caution">
    <text evidence="7">The sequence shown here is derived from an EMBL/GenBank/DDBJ whole genome shotgun (WGS) entry which is preliminary data.</text>
</comment>
<feature type="signal peptide" evidence="5">
    <location>
        <begin position="1"/>
        <end position="20"/>
    </location>
</feature>
<sequence>MRITSALASAVALIAPAVLAQSQCSQWSPCYREGYCDSSAMFCLWGLCDESKSYNSTSCWKPEGCASQTVTFDSTNDVVPINSYSGNPNANAFLSVFDPNYASVANGNLVLQMKYDASANKGFGATVDASHTFQYGKVTARVKTASVAPGVVSSFIVRNDQTGDEIDFEWVGKVPSQVQTNYYYRDVLDYTKMVAYDVKADTSADYHDYTIEWTENSIVWSVDAQPIRTLQRSSTFNSTGNTYMYPSTMGRIAFSIWDGGNSGAQGTQEWAGYPTPWSASTVYSMYVDSVNIECSGNSSSTPTGPSASESAGASATESGNNSDGGSGGNGGSPTSTPQKCIPRPVY</sequence>
<evidence type="ECO:0000313" key="7">
    <source>
        <dbReference type="EMBL" id="KAJ2673808.1"/>
    </source>
</evidence>
<keyword evidence="2" id="KW-0378">Hydrolase</keyword>
<feature type="domain" description="GH16" evidence="6">
    <location>
        <begin position="72"/>
        <end position="279"/>
    </location>
</feature>
<evidence type="ECO:0000256" key="1">
    <source>
        <dbReference type="ARBA" id="ARBA00022729"/>
    </source>
</evidence>
<dbReference type="SUPFAM" id="SSF49899">
    <property type="entry name" value="Concanavalin A-like lectins/glucanases"/>
    <property type="match status" value="1"/>
</dbReference>
<protein>
    <submittedName>
        <fullName evidence="7">Glycosidase CRH2</fullName>
    </submittedName>
</protein>
<dbReference type="Pfam" id="PF00722">
    <property type="entry name" value="Glyco_hydro_16"/>
    <property type="match status" value="1"/>
</dbReference>
<feature type="region of interest" description="Disordered" evidence="4">
    <location>
        <begin position="295"/>
        <end position="346"/>
    </location>
</feature>
<evidence type="ECO:0000256" key="2">
    <source>
        <dbReference type="ARBA" id="ARBA00022801"/>
    </source>
</evidence>
<evidence type="ECO:0000256" key="3">
    <source>
        <dbReference type="ARBA" id="ARBA00023295"/>
    </source>
</evidence>
<reference evidence="7" key="1">
    <citation type="submission" date="2022-07" db="EMBL/GenBank/DDBJ databases">
        <title>Phylogenomic reconstructions and comparative analyses of Kickxellomycotina fungi.</title>
        <authorList>
            <person name="Reynolds N.K."/>
            <person name="Stajich J.E."/>
            <person name="Barry K."/>
            <person name="Grigoriev I.V."/>
            <person name="Crous P."/>
            <person name="Smith M.E."/>
        </authorList>
    </citation>
    <scope>NUCLEOTIDE SEQUENCE</scope>
    <source>
        <strain evidence="7">NRRL 3115</strain>
    </source>
</reference>
<evidence type="ECO:0000256" key="5">
    <source>
        <dbReference type="SAM" id="SignalP"/>
    </source>
</evidence>
<dbReference type="PANTHER" id="PTHR10963">
    <property type="entry name" value="GLYCOSYL HYDROLASE-RELATED"/>
    <property type="match status" value="1"/>
</dbReference>
<dbReference type="AlphaFoldDB" id="A0A9W8G068"/>